<dbReference type="Proteomes" id="UP000184050">
    <property type="component" value="Unassembled WGS sequence"/>
</dbReference>
<feature type="transmembrane region" description="Helical" evidence="3">
    <location>
        <begin position="209"/>
        <end position="237"/>
    </location>
</feature>
<dbReference type="PROSITE" id="PS00379">
    <property type="entry name" value="CDP_ALCOHOL_P_TRANSF"/>
    <property type="match status" value="1"/>
</dbReference>
<feature type="transmembrane region" description="Helical" evidence="3">
    <location>
        <begin position="169"/>
        <end position="188"/>
    </location>
</feature>
<feature type="transmembrane region" description="Helical" evidence="3">
    <location>
        <begin position="70"/>
        <end position="94"/>
    </location>
</feature>
<organism evidence="4 5">
    <name type="scientific">Tangfeifania diversioriginum</name>
    <dbReference type="NCBI Taxonomy" id="1168035"/>
    <lineage>
        <taxon>Bacteria</taxon>
        <taxon>Pseudomonadati</taxon>
        <taxon>Bacteroidota</taxon>
        <taxon>Bacteroidia</taxon>
        <taxon>Marinilabiliales</taxon>
        <taxon>Prolixibacteraceae</taxon>
        <taxon>Tangfeifania</taxon>
    </lineage>
</organism>
<evidence type="ECO:0000256" key="1">
    <source>
        <dbReference type="ARBA" id="ARBA00022679"/>
    </source>
</evidence>
<gene>
    <name evidence="4" type="ORF">SAMN05444280_102170</name>
</gene>
<keyword evidence="1 2" id="KW-0808">Transferase</keyword>
<proteinExistence type="inferred from homology"/>
<keyword evidence="3" id="KW-0472">Membrane</keyword>
<evidence type="ECO:0000313" key="4">
    <source>
        <dbReference type="EMBL" id="SHI46510.1"/>
    </source>
</evidence>
<dbReference type="RefSeq" id="WP_073164813.1">
    <property type="nucleotide sequence ID" value="NZ_FQZE01000002.1"/>
</dbReference>
<comment type="similarity">
    <text evidence="2">Belongs to the CDP-alcohol phosphatidyltransferase class-I family.</text>
</comment>
<dbReference type="Pfam" id="PF01066">
    <property type="entry name" value="CDP-OH_P_transf"/>
    <property type="match status" value="1"/>
</dbReference>
<dbReference type="STRING" id="1168035.SAMN05444280_102170"/>
<dbReference type="EMBL" id="FQZE01000002">
    <property type="protein sequence ID" value="SHI46510.1"/>
    <property type="molecule type" value="Genomic_DNA"/>
</dbReference>
<dbReference type="GO" id="GO:0016780">
    <property type="term" value="F:phosphotransferase activity, for other substituted phosphate groups"/>
    <property type="evidence" value="ECO:0007669"/>
    <property type="project" value="InterPro"/>
</dbReference>
<feature type="transmembrane region" description="Helical" evidence="3">
    <location>
        <begin position="106"/>
        <end position="124"/>
    </location>
</feature>
<evidence type="ECO:0000313" key="5">
    <source>
        <dbReference type="Proteomes" id="UP000184050"/>
    </source>
</evidence>
<dbReference type="InterPro" id="IPR000462">
    <property type="entry name" value="CDP-OH_P_trans"/>
</dbReference>
<protein>
    <submittedName>
        <fullName evidence="4">CDP-diacylglycerol---serine O-phosphatidyltransferase</fullName>
    </submittedName>
</protein>
<feature type="transmembrane region" description="Helical" evidence="3">
    <location>
        <begin position="136"/>
        <end position="157"/>
    </location>
</feature>
<reference evidence="4 5" key="1">
    <citation type="submission" date="2016-11" db="EMBL/GenBank/DDBJ databases">
        <authorList>
            <person name="Jaros S."/>
            <person name="Januszkiewicz K."/>
            <person name="Wedrychowicz H."/>
        </authorList>
    </citation>
    <scope>NUCLEOTIDE SEQUENCE [LARGE SCALE GENOMIC DNA]</scope>
    <source>
        <strain evidence="4 5">DSM 27063</strain>
    </source>
</reference>
<dbReference type="Gene3D" id="1.20.120.1760">
    <property type="match status" value="1"/>
</dbReference>
<keyword evidence="5" id="KW-1185">Reference proteome</keyword>
<evidence type="ECO:0000256" key="3">
    <source>
        <dbReference type="SAM" id="Phobius"/>
    </source>
</evidence>
<dbReference type="GO" id="GO:0008654">
    <property type="term" value="P:phospholipid biosynthetic process"/>
    <property type="evidence" value="ECO:0007669"/>
    <property type="project" value="InterPro"/>
</dbReference>
<keyword evidence="3" id="KW-1133">Transmembrane helix</keyword>
<keyword evidence="3" id="KW-0812">Transmembrane</keyword>
<feature type="transmembrane region" description="Helical" evidence="3">
    <location>
        <begin position="12"/>
        <end position="29"/>
    </location>
</feature>
<accession>A0A1M6BCP1</accession>
<sequence>MLKRIIRQIPNFITSLNLVSGSLAVIFAIDGHLIWAGIFICLAAVFDFLDGFVARLLNAYSETGKQLDSLGDLVSFGLAPAAILFTLLEFSMFQKNQPIYEITAHWSQWLILFSAFVMPVLGAVRLARFNNAPDEGFFRGLPIPSNGLFWASLGLMLEIPRYHQLFEMIYSTRILLLLGLFTSGMMVINLPMFSLKFKNLKWKENWHRFLFLAIAVALLAVFNVYGLALTILAYIFLNFVFYLAGVEIL</sequence>
<dbReference type="OrthoDB" id="9777147at2"/>
<evidence type="ECO:0000256" key="2">
    <source>
        <dbReference type="RuleBase" id="RU003750"/>
    </source>
</evidence>
<dbReference type="InterPro" id="IPR043130">
    <property type="entry name" value="CDP-OH_PTrfase_TM_dom"/>
</dbReference>
<dbReference type="InterPro" id="IPR048254">
    <property type="entry name" value="CDP_ALCOHOL_P_TRANSF_CS"/>
</dbReference>
<dbReference type="AlphaFoldDB" id="A0A1M6BCP1"/>
<feature type="transmembrane region" description="Helical" evidence="3">
    <location>
        <begin position="35"/>
        <end position="58"/>
    </location>
</feature>
<dbReference type="GO" id="GO:0016020">
    <property type="term" value="C:membrane"/>
    <property type="evidence" value="ECO:0007669"/>
    <property type="project" value="InterPro"/>
</dbReference>
<name>A0A1M6BCP1_9BACT</name>